<evidence type="ECO:0000313" key="12">
    <source>
        <dbReference type="Proteomes" id="UP001431572"/>
    </source>
</evidence>
<keyword evidence="12" id="KW-1185">Reference proteome</keyword>
<sequence>MTTASSGTDKKHPFPIRRKPELVKDTKQIHLLRRASQVGFTTLIAYHVVGNLINGDNGAIANPEAYCPFGGLETAYNFISTGGKYIAHTHLSNVVLLVAVLGLTLVSKSAFCGWICPLGAIQDWLHNFRRLFFKKDLKLPFTMPRWLDKALHGVKYLVLAWLLWETAQAGYMVFRDYDPWSALLNLGKEAALGGTIILFTTLVLSLFVERPWCTYACPLGATIGLVGKASLLKIRRDESTCLSGCTICNNACPSKLEVKKMKSISSSECVNCMSCVAGCPTGALAVRLPMLPTFKKEENELVMAGEAAKKEL</sequence>
<dbReference type="PROSITE" id="PS51379">
    <property type="entry name" value="4FE4S_FER_2"/>
    <property type="match status" value="2"/>
</dbReference>
<accession>A0A8T7LXI7</accession>
<keyword evidence="2" id="KW-1003">Cell membrane</keyword>
<evidence type="ECO:0000256" key="1">
    <source>
        <dbReference type="ARBA" id="ARBA00004236"/>
    </source>
</evidence>
<keyword evidence="5" id="KW-0411">Iron-sulfur</keyword>
<feature type="transmembrane region" description="Helical" evidence="7">
    <location>
        <begin position="186"/>
        <end position="208"/>
    </location>
</feature>
<dbReference type="Proteomes" id="UP000521676">
    <property type="component" value="Unassembled WGS sequence"/>
</dbReference>
<dbReference type="InterPro" id="IPR017896">
    <property type="entry name" value="4Fe4S_Fe-S-bd"/>
</dbReference>
<evidence type="ECO:0000313" key="11">
    <source>
        <dbReference type="Proteomes" id="UP000521676"/>
    </source>
</evidence>
<keyword evidence="6 7" id="KW-0472">Membrane</keyword>
<feature type="domain" description="4Fe-4S ferredoxin-type" evidence="8">
    <location>
        <begin position="260"/>
        <end position="289"/>
    </location>
</feature>
<protein>
    <submittedName>
        <fullName evidence="9">4Fe-4S binding protein</fullName>
    </submittedName>
</protein>
<evidence type="ECO:0000256" key="3">
    <source>
        <dbReference type="ARBA" id="ARBA00022723"/>
    </source>
</evidence>
<keyword evidence="7" id="KW-0812">Transmembrane</keyword>
<dbReference type="PROSITE" id="PS00198">
    <property type="entry name" value="4FE4S_FER_1"/>
    <property type="match status" value="1"/>
</dbReference>
<evidence type="ECO:0000256" key="5">
    <source>
        <dbReference type="ARBA" id="ARBA00023014"/>
    </source>
</evidence>
<dbReference type="RefSeq" id="WP_341469436.1">
    <property type="nucleotide sequence ID" value="NZ_CP128399.1"/>
</dbReference>
<feature type="transmembrane region" description="Helical" evidence="7">
    <location>
        <begin position="153"/>
        <end position="174"/>
    </location>
</feature>
<dbReference type="InterPro" id="IPR017900">
    <property type="entry name" value="4Fe4S_Fe_S_CS"/>
</dbReference>
<proteinExistence type="predicted"/>
<dbReference type="GO" id="GO:0051536">
    <property type="term" value="F:iron-sulfur cluster binding"/>
    <property type="evidence" value="ECO:0007669"/>
    <property type="project" value="UniProtKB-KW"/>
</dbReference>
<evidence type="ECO:0000256" key="4">
    <source>
        <dbReference type="ARBA" id="ARBA00023004"/>
    </source>
</evidence>
<dbReference type="PANTHER" id="PTHR30224:SF4">
    <property type="entry name" value="ELECTRON TRANSPORT PROTEIN YCCM-RELATED"/>
    <property type="match status" value="1"/>
</dbReference>
<dbReference type="GO" id="GO:0046872">
    <property type="term" value="F:metal ion binding"/>
    <property type="evidence" value="ECO:0007669"/>
    <property type="project" value="UniProtKB-KW"/>
</dbReference>
<dbReference type="EMBL" id="JACATZ010000001">
    <property type="protein sequence ID" value="NWJ45673.1"/>
    <property type="molecule type" value="Genomic_DNA"/>
</dbReference>
<dbReference type="AlphaFoldDB" id="A0A8T7LXI7"/>
<dbReference type="EMBL" id="CP128399">
    <property type="protein sequence ID" value="WJW67542.1"/>
    <property type="molecule type" value="Genomic_DNA"/>
</dbReference>
<dbReference type="Pfam" id="PF12801">
    <property type="entry name" value="Fer4_5"/>
    <property type="match status" value="2"/>
</dbReference>
<organism evidence="9 11">
    <name type="scientific">Candidatus Chlorohelix allophototropha</name>
    <dbReference type="NCBI Taxonomy" id="3003348"/>
    <lineage>
        <taxon>Bacteria</taxon>
        <taxon>Bacillati</taxon>
        <taxon>Chloroflexota</taxon>
        <taxon>Chloroflexia</taxon>
        <taxon>Candidatus Chloroheliales</taxon>
        <taxon>Candidatus Chloroheliaceae</taxon>
        <taxon>Candidatus Chlorohelix</taxon>
    </lineage>
</organism>
<evidence type="ECO:0000313" key="10">
    <source>
        <dbReference type="EMBL" id="WJW67542.1"/>
    </source>
</evidence>
<keyword evidence="7" id="KW-1133">Transmembrane helix</keyword>
<reference evidence="10" key="2">
    <citation type="journal article" date="2024" name="Nature">
        <title>Anoxygenic phototroph of the Chloroflexota uses a type I reaction centre.</title>
        <authorList>
            <person name="Tsuji J.M."/>
            <person name="Shaw N.A."/>
            <person name="Nagashima S."/>
            <person name="Venkiteswaran J.J."/>
            <person name="Schiff S.L."/>
            <person name="Watanabe T."/>
            <person name="Fukui M."/>
            <person name="Hanada S."/>
            <person name="Tank M."/>
            <person name="Neufeld J.D."/>
        </authorList>
    </citation>
    <scope>NUCLEOTIDE SEQUENCE</scope>
    <source>
        <strain evidence="10">L227-S17</strain>
    </source>
</reference>
<dbReference type="Proteomes" id="UP001431572">
    <property type="component" value="Chromosome 1"/>
</dbReference>
<gene>
    <name evidence="9" type="ORF">HXX08_07320</name>
    <name evidence="10" type="ORF">OZ401_000809</name>
</gene>
<dbReference type="PANTHER" id="PTHR30224">
    <property type="entry name" value="ELECTRON TRANSPORT PROTEIN"/>
    <property type="match status" value="1"/>
</dbReference>
<dbReference type="InterPro" id="IPR052378">
    <property type="entry name" value="NosR_regulator"/>
</dbReference>
<keyword evidence="3" id="KW-0479">Metal-binding</keyword>
<name>A0A8T7LXI7_9CHLR</name>
<comment type="subcellular location">
    <subcellularLocation>
        <location evidence="1">Cell membrane</location>
    </subcellularLocation>
</comment>
<dbReference type="SUPFAM" id="SSF54862">
    <property type="entry name" value="4Fe-4S ferredoxins"/>
    <property type="match status" value="1"/>
</dbReference>
<evidence type="ECO:0000313" key="9">
    <source>
        <dbReference type="EMBL" id="NWJ45673.1"/>
    </source>
</evidence>
<feature type="domain" description="4Fe-4S ferredoxin-type" evidence="8">
    <location>
        <begin position="232"/>
        <end position="255"/>
    </location>
</feature>
<evidence type="ECO:0000256" key="7">
    <source>
        <dbReference type="SAM" id="Phobius"/>
    </source>
</evidence>
<evidence type="ECO:0000256" key="2">
    <source>
        <dbReference type="ARBA" id="ARBA00022475"/>
    </source>
</evidence>
<reference evidence="9 11" key="1">
    <citation type="submission" date="2020-06" db="EMBL/GenBank/DDBJ databases">
        <title>Anoxygenic phototrophic Chloroflexota member uses a Type I reaction center.</title>
        <authorList>
            <person name="Tsuji J.M."/>
            <person name="Shaw N.A."/>
            <person name="Nagashima S."/>
            <person name="Venkiteswaran J."/>
            <person name="Schiff S.L."/>
            <person name="Hanada S."/>
            <person name="Tank M."/>
            <person name="Neufeld J.D."/>
        </authorList>
    </citation>
    <scope>NUCLEOTIDE SEQUENCE [LARGE SCALE GENOMIC DNA]</scope>
    <source>
        <strain evidence="9">L227-S17</strain>
    </source>
</reference>
<evidence type="ECO:0000256" key="6">
    <source>
        <dbReference type="ARBA" id="ARBA00023136"/>
    </source>
</evidence>
<dbReference type="GO" id="GO:0005886">
    <property type="term" value="C:plasma membrane"/>
    <property type="evidence" value="ECO:0007669"/>
    <property type="project" value="UniProtKB-SubCell"/>
</dbReference>
<dbReference type="Pfam" id="PF00037">
    <property type="entry name" value="Fer4"/>
    <property type="match status" value="1"/>
</dbReference>
<keyword evidence="4" id="KW-0408">Iron</keyword>
<evidence type="ECO:0000259" key="8">
    <source>
        <dbReference type="PROSITE" id="PS51379"/>
    </source>
</evidence>